<comment type="caution">
    <text evidence="1">The sequence shown here is derived from an EMBL/GenBank/DDBJ whole genome shotgun (WGS) entry which is preliminary data.</text>
</comment>
<organism evidence="1 2">
    <name type="scientific">Rhodoplanes roseus</name>
    <dbReference type="NCBI Taxonomy" id="29409"/>
    <lineage>
        <taxon>Bacteria</taxon>
        <taxon>Pseudomonadati</taxon>
        <taxon>Pseudomonadota</taxon>
        <taxon>Alphaproteobacteria</taxon>
        <taxon>Hyphomicrobiales</taxon>
        <taxon>Nitrobacteraceae</taxon>
        <taxon>Rhodoplanes</taxon>
    </lineage>
</organism>
<dbReference type="RefSeq" id="WP_111417822.1">
    <property type="nucleotide sequence ID" value="NZ_NPEX01000018.1"/>
</dbReference>
<dbReference type="EMBL" id="NPEX01000018">
    <property type="protein sequence ID" value="RAI45321.1"/>
    <property type="molecule type" value="Genomic_DNA"/>
</dbReference>
<proteinExistence type="predicted"/>
<reference evidence="1 2" key="1">
    <citation type="submission" date="2017-07" db="EMBL/GenBank/DDBJ databases">
        <title>Draft Genome Sequences of Select Purple Nonsulfur Bacteria.</title>
        <authorList>
            <person name="Lasarre B."/>
            <person name="Mckinlay J.B."/>
        </authorList>
    </citation>
    <scope>NUCLEOTIDE SEQUENCE [LARGE SCALE GENOMIC DNA]</scope>
    <source>
        <strain evidence="1 2">DSM 5909</strain>
    </source>
</reference>
<dbReference type="OrthoDB" id="6997828at2"/>
<evidence type="ECO:0000313" key="1">
    <source>
        <dbReference type="EMBL" id="RAI45321.1"/>
    </source>
</evidence>
<dbReference type="Gene3D" id="3.40.1350.10">
    <property type="match status" value="1"/>
</dbReference>
<sequence>MSDLVRPPHQARALQWSRLNHLQVGRYAEYYFKMQFTLFGFDVYSAEVDDRGIDFVIRLEPDRYWDVQVKSIRNSGYIFFRKTKFQIRPNLLAALALFRDGHEPDMFLIPAARWNKPDGIFVDRNYDGLKSAPEYGITLSPKTLPGLDGRG</sequence>
<dbReference type="InterPro" id="IPR011856">
    <property type="entry name" value="tRNA_endonuc-like_dom_sf"/>
</dbReference>
<keyword evidence="2" id="KW-1185">Reference proteome</keyword>
<dbReference type="AlphaFoldDB" id="A0A327L420"/>
<dbReference type="Proteomes" id="UP000249130">
    <property type="component" value="Unassembled WGS sequence"/>
</dbReference>
<accession>A0A327L420</accession>
<evidence type="ECO:0008006" key="3">
    <source>
        <dbReference type="Google" id="ProtNLM"/>
    </source>
</evidence>
<protein>
    <recommendedName>
        <fullName evidence="3">DUF4365 domain-containing protein</fullName>
    </recommendedName>
</protein>
<evidence type="ECO:0000313" key="2">
    <source>
        <dbReference type="Proteomes" id="UP000249130"/>
    </source>
</evidence>
<gene>
    <name evidence="1" type="ORF">CH341_04395</name>
</gene>
<dbReference type="GO" id="GO:0003676">
    <property type="term" value="F:nucleic acid binding"/>
    <property type="evidence" value="ECO:0007669"/>
    <property type="project" value="InterPro"/>
</dbReference>
<name>A0A327L420_9BRAD</name>